<dbReference type="InterPro" id="IPR019481">
    <property type="entry name" value="TFIIIC_triple_barrel"/>
</dbReference>
<proteinExistence type="predicted"/>
<evidence type="ECO:0000256" key="1">
    <source>
        <dbReference type="SAM" id="MobiDB-lite"/>
    </source>
</evidence>
<evidence type="ECO:0000313" key="3">
    <source>
        <dbReference type="EMBL" id="KAK2591147.1"/>
    </source>
</evidence>
<feature type="compositionally biased region" description="Basic and acidic residues" evidence="1">
    <location>
        <begin position="139"/>
        <end position="157"/>
    </location>
</feature>
<protein>
    <recommendedName>
        <fullName evidence="2">Transcription factor TFIIIC triple barrel domain-containing protein</fullName>
    </recommendedName>
</protein>
<accession>A0AAJ0FNT4</accession>
<comment type="caution">
    <text evidence="3">The sequence shown here is derived from an EMBL/GenBank/DDBJ whole genome shotgun (WGS) entry which is preliminary data.</text>
</comment>
<feature type="compositionally biased region" description="Acidic residues" evidence="1">
    <location>
        <begin position="420"/>
        <end position="432"/>
    </location>
</feature>
<feature type="compositionally biased region" description="Low complexity" evidence="1">
    <location>
        <begin position="87"/>
        <end position="106"/>
    </location>
</feature>
<feature type="region of interest" description="Disordered" evidence="1">
    <location>
        <begin position="1"/>
        <end position="22"/>
    </location>
</feature>
<evidence type="ECO:0000313" key="4">
    <source>
        <dbReference type="Proteomes" id="UP001251528"/>
    </source>
</evidence>
<dbReference type="Gene3D" id="2.60.40.4370">
    <property type="match status" value="1"/>
</dbReference>
<dbReference type="PANTHER" id="PTHR35711:SF1">
    <property type="entry name" value="ECTODERMAL, ISOFORM F"/>
    <property type="match status" value="1"/>
</dbReference>
<dbReference type="AlphaFoldDB" id="A0AAJ0FNT4"/>
<evidence type="ECO:0000259" key="2">
    <source>
        <dbReference type="Pfam" id="PF10419"/>
    </source>
</evidence>
<gene>
    <name evidence="3" type="ORF">QQS21_011161</name>
</gene>
<dbReference type="Proteomes" id="UP001251528">
    <property type="component" value="Unassembled WGS sequence"/>
</dbReference>
<feature type="compositionally biased region" description="Acidic residues" evidence="1">
    <location>
        <begin position="167"/>
        <end position="179"/>
    </location>
</feature>
<feature type="compositionally biased region" description="Basic and acidic residues" evidence="1">
    <location>
        <begin position="310"/>
        <end position="323"/>
    </location>
</feature>
<feature type="region of interest" description="Disordered" evidence="1">
    <location>
        <begin position="65"/>
        <end position="179"/>
    </location>
</feature>
<keyword evidence="4" id="KW-1185">Reference proteome</keyword>
<sequence length="432" mass="47739">MEYYRNPMDRPEGVFSSNEPGALSLDQILAQVSKDDQEDWEYEYSTTEEETFYLTIELSYPEFKEQSTRANHHSRGGYYKHWQDNDPSTSAKPSKPTSKQDVANNSDDNDNDDAIVADHDDDDVDDGTPLDPALRAISKGKEPASDPVTADKGKSSDGVKAPKSAEGQDENESTETEDIQILELHSSNPIIAYRGRLFEGQWAEVIGTEAILTQHDPTNALPALRNLPGDIDLLAASSSRILTTEKIAKPRVPEQDTLASTREEWNIRIPAGKDRTGERAEQTSFLENLIALKIKRGDKDQVTVYATDGAGKDWDDRKAPDFKPRRKKLAAGEEGSDREEGGRGSKRRGNRANKRPKGRPPIGKRLDGYPVGFGDSVAKPKSLSTPTPRRWEDLTANKQNDDDDVDDDDDDNGAGSDSQDNAEGDEDVTMTG</sequence>
<feature type="region of interest" description="Disordered" evidence="1">
    <location>
        <begin position="310"/>
        <end position="432"/>
    </location>
</feature>
<feature type="compositionally biased region" description="Basic residues" evidence="1">
    <location>
        <begin position="344"/>
        <end position="358"/>
    </location>
</feature>
<reference evidence="3" key="1">
    <citation type="submission" date="2023-06" db="EMBL/GenBank/DDBJ databases">
        <title>Conoideocrella luteorostrata (Hypocreales: Clavicipitaceae), a potential biocontrol fungus for elongate hemlock scale in United States Christmas tree production areas.</title>
        <authorList>
            <person name="Barrett H."/>
            <person name="Lovett B."/>
            <person name="Macias A.M."/>
            <person name="Stajich J.E."/>
            <person name="Kasson M.T."/>
        </authorList>
    </citation>
    <scope>NUCLEOTIDE SEQUENCE</scope>
    <source>
        <strain evidence="3">ARSEF 14590</strain>
    </source>
</reference>
<dbReference type="Pfam" id="PF10419">
    <property type="entry name" value="TFIIIC_sub6"/>
    <property type="match status" value="1"/>
</dbReference>
<feature type="compositionally biased region" description="Acidic residues" evidence="1">
    <location>
        <begin position="107"/>
        <end position="128"/>
    </location>
</feature>
<feature type="compositionally biased region" description="Acidic residues" evidence="1">
    <location>
        <begin position="401"/>
        <end position="412"/>
    </location>
</feature>
<name>A0AAJ0FNT4_9HYPO</name>
<dbReference type="PANTHER" id="PTHR35711">
    <property type="entry name" value="EXPRESSED PROTEIN"/>
    <property type="match status" value="1"/>
</dbReference>
<feature type="domain" description="Transcription factor TFIIIC triple barrel" evidence="2">
    <location>
        <begin position="47"/>
        <end position="245"/>
    </location>
</feature>
<organism evidence="3 4">
    <name type="scientific">Conoideocrella luteorostrata</name>
    <dbReference type="NCBI Taxonomy" id="1105319"/>
    <lineage>
        <taxon>Eukaryota</taxon>
        <taxon>Fungi</taxon>
        <taxon>Dikarya</taxon>
        <taxon>Ascomycota</taxon>
        <taxon>Pezizomycotina</taxon>
        <taxon>Sordariomycetes</taxon>
        <taxon>Hypocreomycetidae</taxon>
        <taxon>Hypocreales</taxon>
        <taxon>Clavicipitaceae</taxon>
        <taxon>Conoideocrella</taxon>
    </lineage>
</organism>
<dbReference type="EMBL" id="JASWJB010000360">
    <property type="protein sequence ID" value="KAK2591147.1"/>
    <property type="molecule type" value="Genomic_DNA"/>
</dbReference>